<dbReference type="EMBL" id="BTRK01000006">
    <property type="protein sequence ID" value="GMR60393.1"/>
    <property type="molecule type" value="Genomic_DNA"/>
</dbReference>
<evidence type="ECO:0000313" key="3">
    <source>
        <dbReference type="Proteomes" id="UP001328107"/>
    </source>
</evidence>
<proteinExistence type="predicted"/>
<comment type="caution">
    <text evidence="2">The sequence shown here is derived from an EMBL/GenBank/DDBJ whole genome shotgun (WGS) entry which is preliminary data.</text>
</comment>
<feature type="non-terminal residue" evidence="2">
    <location>
        <position position="1"/>
    </location>
</feature>
<keyword evidence="3" id="KW-1185">Reference proteome</keyword>
<dbReference type="AlphaFoldDB" id="A0AAN5DBA4"/>
<gene>
    <name evidence="2" type="ORF">PMAYCL1PPCAC_30588</name>
</gene>
<feature type="transmembrane region" description="Helical" evidence="1">
    <location>
        <begin position="12"/>
        <end position="34"/>
    </location>
</feature>
<evidence type="ECO:0000256" key="1">
    <source>
        <dbReference type="SAM" id="Phobius"/>
    </source>
</evidence>
<keyword evidence="1" id="KW-0472">Membrane</keyword>
<keyword evidence="1" id="KW-0812">Transmembrane</keyword>
<keyword evidence="1" id="KW-1133">Transmembrane helix</keyword>
<organism evidence="2 3">
    <name type="scientific">Pristionchus mayeri</name>
    <dbReference type="NCBI Taxonomy" id="1317129"/>
    <lineage>
        <taxon>Eukaryota</taxon>
        <taxon>Metazoa</taxon>
        <taxon>Ecdysozoa</taxon>
        <taxon>Nematoda</taxon>
        <taxon>Chromadorea</taxon>
        <taxon>Rhabditida</taxon>
        <taxon>Rhabditina</taxon>
        <taxon>Diplogasteromorpha</taxon>
        <taxon>Diplogasteroidea</taxon>
        <taxon>Neodiplogasteridae</taxon>
        <taxon>Pristionchus</taxon>
    </lineage>
</organism>
<name>A0AAN5DBA4_9BILA</name>
<protein>
    <submittedName>
        <fullName evidence="2">Uncharacterized protein</fullName>
    </submittedName>
</protein>
<dbReference type="Proteomes" id="UP001328107">
    <property type="component" value="Unassembled WGS sequence"/>
</dbReference>
<accession>A0AAN5DBA4</accession>
<sequence>QEDLSFVGVDLTYVDIFLISSLIFLLRLCLLSALPHPRFRHLTRVNFVDEGTLPAGLGCVVGRSPVVGRTETRLTEGIAVTVESPEVNVN</sequence>
<evidence type="ECO:0000313" key="2">
    <source>
        <dbReference type="EMBL" id="GMR60393.1"/>
    </source>
</evidence>
<reference evidence="3" key="1">
    <citation type="submission" date="2022-10" db="EMBL/GenBank/DDBJ databases">
        <title>Genome assembly of Pristionchus species.</title>
        <authorList>
            <person name="Yoshida K."/>
            <person name="Sommer R.J."/>
        </authorList>
    </citation>
    <scope>NUCLEOTIDE SEQUENCE [LARGE SCALE GENOMIC DNA]</scope>
    <source>
        <strain evidence="3">RS5460</strain>
    </source>
</reference>